<reference evidence="1 2" key="1">
    <citation type="journal article" date="2008" name="Nature">
        <title>The genome of the model beetle and pest Tribolium castaneum.</title>
        <authorList>
            <consortium name="Tribolium Genome Sequencing Consortium"/>
            <person name="Richards S."/>
            <person name="Gibbs R.A."/>
            <person name="Weinstock G.M."/>
            <person name="Brown S.J."/>
            <person name="Denell R."/>
            <person name="Beeman R.W."/>
            <person name="Gibbs R."/>
            <person name="Beeman R.W."/>
            <person name="Brown S.J."/>
            <person name="Bucher G."/>
            <person name="Friedrich M."/>
            <person name="Grimmelikhuijzen C.J."/>
            <person name="Klingler M."/>
            <person name="Lorenzen M."/>
            <person name="Richards S."/>
            <person name="Roth S."/>
            <person name="Schroder R."/>
            <person name="Tautz D."/>
            <person name="Zdobnov E.M."/>
            <person name="Muzny D."/>
            <person name="Gibbs R.A."/>
            <person name="Weinstock G.M."/>
            <person name="Attaway T."/>
            <person name="Bell S."/>
            <person name="Buhay C.J."/>
            <person name="Chandrabose M.N."/>
            <person name="Chavez D."/>
            <person name="Clerk-Blankenburg K.P."/>
            <person name="Cree A."/>
            <person name="Dao M."/>
            <person name="Davis C."/>
            <person name="Chacko J."/>
            <person name="Dinh H."/>
            <person name="Dugan-Rocha S."/>
            <person name="Fowler G."/>
            <person name="Garner T.T."/>
            <person name="Garnes J."/>
            <person name="Gnirke A."/>
            <person name="Hawes A."/>
            <person name="Hernandez J."/>
            <person name="Hines S."/>
            <person name="Holder M."/>
            <person name="Hume J."/>
            <person name="Jhangiani S.N."/>
            <person name="Joshi V."/>
            <person name="Khan Z.M."/>
            <person name="Jackson L."/>
            <person name="Kovar C."/>
            <person name="Kowis A."/>
            <person name="Lee S."/>
            <person name="Lewis L.R."/>
            <person name="Margolis J."/>
            <person name="Morgan M."/>
            <person name="Nazareth L.V."/>
            <person name="Nguyen N."/>
            <person name="Okwuonu G."/>
            <person name="Parker D."/>
            <person name="Richards S."/>
            <person name="Ruiz S.J."/>
            <person name="Santibanez J."/>
            <person name="Savard J."/>
            <person name="Scherer S.E."/>
            <person name="Schneider B."/>
            <person name="Sodergren E."/>
            <person name="Tautz D."/>
            <person name="Vattahil S."/>
            <person name="Villasana D."/>
            <person name="White C.S."/>
            <person name="Wright R."/>
            <person name="Park Y."/>
            <person name="Beeman R.W."/>
            <person name="Lord J."/>
            <person name="Oppert B."/>
            <person name="Lorenzen M."/>
            <person name="Brown S."/>
            <person name="Wang L."/>
            <person name="Savard J."/>
            <person name="Tautz D."/>
            <person name="Richards S."/>
            <person name="Weinstock G."/>
            <person name="Gibbs R.A."/>
            <person name="Liu Y."/>
            <person name="Worley K."/>
            <person name="Weinstock G."/>
            <person name="Elsik C.G."/>
            <person name="Reese J.T."/>
            <person name="Elhaik E."/>
            <person name="Landan G."/>
            <person name="Graur D."/>
            <person name="Arensburger P."/>
            <person name="Atkinson P."/>
            <person name="Beeman R.W."/>
            <person name="Beidler J."/>
            <person name="Brown S.J."/>
            <person name="Demuth J.P."/>
            <person name="Drury D.W."/>
            <person name="Du Y.Z."/>
            <person name="Fujiwara H."/>
            <person name="Lorenzen M."/>
            <person name="Maselli V."/>
            <person name="Osanai M."/>
            <person name="Park Y."/>
            <person name="Robertson H.M."/>
            <person name="Tu Z."/>
            <person name="Wang J.J."/>
            <person name="Wang S."/>
            <person name="Richards S."/>
            <person name="Song H."/>
            <person name="Zhang L."/>
            <person name="Sodergren E."/>
            <person name="Werner D."/>
            <person name="Stanke M."/>
            <person name="Morgenstern B."/>
            <person name="Solovyev V."/>
            <person name="Kosarev P."/>
            <person name="Brown G."/>
            <person name="Chen H.C."/>
            <person name="Ermolaeva O."/>
            <person name="Hlavina W."/>
            <person name="Kapustin Y."/>
            <person name="Kiryutin B."/>
            <person name="Kitts P."/>
            <person name="Maglott D."/>
            <person name="Pruitt K."/>
            <person name="Sapojnikov V."/>
            <person name="Souvorov A."/>
            <person name="Mackey A.J."/>
            <person name="Waterhouse R.M."/>
            <person name="Wyder S."/>
            <person name="Zdobnov E.M."/>
            <person name="Zdobnov E.M."/>
            <person name="Wyder S."/>
            <person name="Kriventseva E.V."/>
            <person name="Kadowaki T."/>
            <person name="Bork P."/>
            <person name="Aranda M."/>
            <person name="Bao R."/>
            <person name="Beermann A."/>
            <person name="Berns N."/>
            <person name="Bolognesi R."/>
            <person name="Bonneton F."/>
            <person name="Bopp D."/>
            <person name="Brown S.J."/>
            <person name="Bucher G."/>
            <person name="Butts T."/>
            <person name="Chaumot A."/>
            <person name="Denell R.E."/>
            <person name="Ferrier D.E."/>
            <person name="Friedrich M."/>
            <person name="Gordon C.M."/>
            <person name="Jindra M."/>
            <person name="Klingler M."/>
            <person name="Lan Q."/>
            <person name="Lattorff H.M."/>
            <person name="Laudet V."/>
            <person name="von Levetsow C."/>
            <person name="Liu Z."/>
            <person name="Lutz R."/>
            <person name="Lynch J.A."/>
            <person name="da Fonseca R.N."/>
            <person name="Posnien N."/>
            <person name="Reuter R."/>
            <person name="Roth S."/>
            <person name="Savard J."/>
            <person name="Schinko J.B."/>
            <person name="Schmitt C."/>
            <person name="Schoppmeier M."/>
            <person name="Schroder R."/>
            <person name="Shippy T.D."/>
            <person name="Simonnet F."/>
            <person name="Marques-Souza H."/>
            <person name="Tautz D."/>
            <person name="Tomoyasu Y."/>
            <person name="Trauner J."/>
            <person name="Van der Zee M."/>
            <person name="Vervoort M."/>
            <person name="Wittkopp N."/>
            <person name="Wimmer E.A."/>
            <person name="Yang X."/>
            <person name="Jones A.K."/>
            <person name="Sattelle D.B."/>
            <person name="Ebert P.R."/>
            <person name="Nelson D."/>
            <person name="Scott J.G."/>
            <person name="Beeman R.W."/>
            <person name="Muthukrishnan S."/>
            <person name="Kramer K.J."/>
            <person name="Arakane Y."/>
            <person name="Beeman R.W."/>
            <person name="Zhu Q."/>
            <person name="Hogenkamp D."/>
            <person name="Dixit R."/>
            <person name="Oppert B."/>
            <person name="Jiang H."/>
            <person name="Zou Z."/>
            <person name="Marshall J."/>
            <person name="Elpidina E."/>
            <person name="Vinokurov K."/>
            <person name="Oppert C."/>
            <person name="Zou Z."/>
            <person name="Evans J."/>
            <person name="Lu Z."/>
            <person name="Zhao P."/>
            <person name="Sumathipala N."/>
            <person name="Altincicek B."/>
            <person name="Vilcinskas A."/>
            <person name="Williams M."/>
            <person name="Hultmark D."/>
            <person name="Hetru C."/>
            <person name="Jiang H."/>
            <person name="Grimmelikhuijzen C.J."/>
            <person name="Hauser F."/>
            <person name="Cazzamali G."/>
            <person name="Williamson M."/>
            <person name="Park Y."/>
            <person name="Li B."/>
            <person name="Tanaka Y."/>
            <person name="Predel R."/>
            <person name="Neupert S."/>
            <person name="Schachtner J."/>
            <person name="Verleyen P."/>
            <person name="Raible F."/>
            <person name="Bork P."/>
            <person name="Friedrich M."/>
            <person name="Walden K.K."/>
            <person name="Robertson H.M."/>
            <person name="Angeli S."/>
            <person name="Foret S."/>
            <person name="Bucher G."/>
            <person name="Schuetz S."/>
            <person name="Maleszka R."/>
            <person name="Wimmer E.A."/>
            <person name="Beeman R.W."/>
            <person name="Lorenzen M."/>
            <person name="Tomoyasu Y."/>
            <person name="Miller S.C."/>
            <person name="Grossmann D."/>
            <person name="Bucher G."/>
        </authorList>
    </citation>
    <scope>NUCLEOTIDE SEQUENCE [LARGE SCALE GENOMIC DNA]</scope>
    <source>
        <strain evidence="1 2">Georgia GA2</strain>
    </source>
</reference>
<accession>D6WLX8</accession>
<dbReference type="InParanoid" id="D6WLX8"/>
<dbReference type="AlphaFoldDB" id="D6WLX8"/>
<dbReference type="PhylomeDB" id="D6WLX8"/>
<protein>
    <submittedName>
        <fullName evidence="1">Uncharacterized protein</fullName>
    </submittedName>
</protein>
<dbReference type="Proteomes" id="UP000007266">
    <property type="component" value="Linkage group 5"/>
</dbReference>
<keyword evidence="2" id="KW-1185">Reference proteome</keyword>
<reference evidence="1 2" key="2">
    <citation type="journal article" date="2010" name="Nucleic Acids Res.">
        <title>BeetleBase in 2010: revisions to provide comprehensive genomic information for Tribolium castaneum.</title>
        <authorList>
            <person name="Kim H.S."/>
            <person name="Murphy T."/>
            <person name="Xia J."/>
            <person name="Caragea D."/>
            <person name="Park Y."/>
            <person name="Beeman R.W."/>
            <person name="Lorenzen M.D."/>
            <person name="Butcher S."/>
            <person name="Manak J.R."/>
            <person name="Brown S.J."/>
        </authorList>
    </citation>
    <scope>GENOME REANNOTATION</scope>
    <source>
        <strain evidence="1 2">Georgia GA2</strain>
    </source>
</reference>
<dbReference type="HOGENOM" id="CLU_1043244_0_0_1"/>
<gene>
    <name evidence="1" type="primary">AUGUSTUS-3.0.2_13373</name>
    <name evidence="1" type="ORF">TcasGA2_TC013373</name>
</gene>
<organism evidence="1 2">
    <name type="scientific">Tribolium castaneum</name>
    <name type="common">Red flour beetle</name>
    <dbReference type="NCBI Taxonomy" id="7070"/>
    <lineage>
        <taxon>Eukaryota</taxon>
        <taxon>Metazoa</taxon>
        <taxon>Ecdysozoa</taxon>
        <taxon>Arthropoda</taxon>
        <taxon>Hexapoda</taxon>
        <taxon>Insecta</taxon>
        <taxon>Pterygota</taxon>
        <taxon>Neoptera</taxon>
        <taxon>Endopterygota</taxon>
        <taxon>Coleoptera</taxon>
        <taxon>Polyphaga</taxon>
        <taxon>Cucujiformia</taxon>
        <taxon>Tenebrionidae</taxon>
        <taxon>Tenebrionidae incertae sedis</taxon>
        <taxon>Tribolium</taxon>
    </lineage>
</organism>
<evidence type="ECO:0000313" key="2">
    <source>
        <dbReference type="Proteomes" id="UP000007266"/>
    </source>
</evidence>
<proteinExistence type="predicted"/>
<name>D6WLX8_TRICA</name>
<dbReference type="EMBL" id="KQ971343">
    <property type="protein sequence ID" value="EFA03387.1"/>
    <property type="molecule type" value="Genomic_DNA"/>
</dbReference>
<evidence type="ECO:0000313" key="1">
    <source>
        <dbReference type="EMBL" id="EFA03387.1"/>
    </source>
</evidence>
<sequence length="267" mass="30805">MRRYLVVGGQGPIVHVLNGDYPEADLRRMSVPGLERLVMKLVQCTRGRAAKPQWWPSGLVLTHPLDLGLRSEHELKSALKSLIVGCCRFVRGQEQDSPQHKFLRYFRLAAATPKKPAAAPLPPGAKLAVCTHIPFSSDVGRLMAAREQHSMSEELKLRRLERSEWYTNKEGPKPGEVEYEVGGYKEPEYSHKYKFPKRQFHHKRRSLHDAEFLARFCTPLSVVVERLNLDKVDVKRKRELVVTLRYHEKVKCDLKRIVRTSPRLRNV</sequence>